<name>A0A5E4N7W1_9HEMI</name>
<evidence type="ECO:0000313" key="2">
    <source>
        <dbReference type="Proteomes" id="UP000325440"/>
    </source>
</evidence>
<keyword evidence="2" id="KW-1185">Reference proteome</keyword>
<evidence type="ECO:0000313" key="1">
    <source>
        <dbReference type="EMBL" id="VVC39269.1"/>
    </source>
</evidence>
<protein>
    <submittedName>
        <fullName evidence="1">Uncharacterized protein</fullName>
    </submittedName>
</protein>
<dbReference type="OrthoDB" id="6641997at2759"/>
<accession>A0A5E4N7W1</accession>
<proteinExistence type="predicted"/>
<dbReference type="Proteomes" id="UP000325440">
    <property type="component" value="Unassembled WGS sequence"/>
</dbReference>
<gene>
    <name evidence="1" type="ORF">CINCED_3A008259</name>
</gene>
<sequence length="354" mass="40389">MSVLIFLLPLSASLWVIASGGLIMYNTRSFLFEVMENDIYWADLLNIEIKVEMSIVSSTARLVLEEMQMIPVTNNGHTSQHIKGVNDGVADSQNKKNCSGDSNTKSEMVSEIKSHVRPWINFYEGENSQKVCKDDCTQTGHVKCKFSHIVIPNALLVLTHIISMHHKESNALEFGLAVIASAIRCQILQLFAIMLWAMIGTSESYNKSRYIIFCNHLKNYLDKMARLKETMTVESDVYWKWVTVMAHSDLNVEPPITGDLKPIQNLVIQSLRSSCDCENFVNNKITEILNSETDPDHPLNKQLVFDYAQESLEKLFQRIPIGTMEMNLWDQYLNKGQVNYNSTAHKFIEITRDD</sequence>
<reference evidence="1 2" key="1">
    <citation type="submission" date="2019-08" db="EMBL/GenBank/DDBJ databases">
        <authorList>
            <person name="Alioto T."/>
            <person name="Alioto T."/>
            <person name="Gomez Garrido J."/>
        </authorList>
    </citation>
    <scope>NUCLEOTIDE SEQUENCE [LARGE SCALE GENOMIC DNA]</scope>
</reference>
<organism evidence="1 2">
    <name type="scientific">Cinara cedri</name>
    <dbReference type="NCBI Taxonomy" id="506608"/>
    <lineage>
        <taxon>Eukaryota</taxon>
        <taxon>Metazoa</taxon>
        <taxon>Ecdysozoa</taxon>
        <taxon>Arthropoda</taxon>
        <taxon>Hexapoda</taxon>
        <taxon>Insecta</taxon>
        <taxon>Pterygota</taxon>
        <taxon>Neoptera</taxon>
        <taxon>Paraneoptera</taxon>
        <taxon>Hemiptera</taxon>
        <taxon>Sternorrhyncha</taxon>
        <taxon>Aphidomorpha</taxon>
        <taxon>Aphidoidea</taxon>
        <taxon>Aphididae</taxon>
        <taxon>Lachninae</taxon>
        <taxon>Cinara</taxon>
    </lineage>
</organism>
<dbReference type="EMBL" id="CABPRJ010001894">
    <property type="protein sequence ID" value="VVC39269.1"/>
    <property type="molecule type" value="Genomic_DNA"/>
</dbReference>
<dbReference type="AlphaFoldDB" id="A0A5E4N7W1"/>